<evidence type="ECO:0000313" key="2">
    <source>
        <dbReference type="Proteomes" id="UP000217696"/>
    </source>
</evidence>
<dbReference type="RefSeq" id="WP_096463876.1">
    <property type="nucleotide sequence ID" value="NZ_AP017312.1"/>
</dbReference>
<proteinExistence type="predicted"/>
<accession>A0A0U5BFD7</accession>
<dbReference type="Proteomes" id="UP000217696">
    <property type="component" value="Chromosome"/>
</dbReference>
<dbReference type="KEGG" id="asoc:CB4_01047"/>
<gene>
    <name evidence="1" type="ORF">CB4_01047</name>
</gene>
<reference evidence="1 2" key="1">
    <citation type="submission" date="2015-12" db="EMBL/GenBank/DDBJ databases">
        <title>Genome sequence of Aneurinibacillus soli.</title>
        <authorList>
            <person name="Lee J.S."/>
            <person name="Lee K.C."/>
            <person name="Kim K.K."/>
            <person name="Lee B.W."/>
        </authorList>
    </citation>
    <scope>NUCLEOTIDE SEQUENCE [LARGE SCALE GENOMIC DNA]</scope>
    <source>
        <strain evidence="1 2">CB4</strain>
    </source>
</reference>
<sequence>MSEIEKVLRAVLDEKLSPINESLQKLGQRIDTLEDGMNKQFGETKSDLRIIREQTAQNSEMQAELHETRDDVENLKLDMKMVKKLILNQ</sequence>
<dbReference type="EMBL" id="AP017312">
    <property type="protein sequence ID" value="BAU26878.1"/>
    <property type="molecule type" value="Genomic_DNA"/>
</dbReference>
<protein>
    <submittedName>
        <fullName evidence="1">Uncharacterized protein</fullName>
    </submittedName>
</protein>
<name>A0A0U5BFD7_9BACL</name>
<keyword evidence="2" id="KW-1185">Reference proteome</keyword>
<organism evidence="1 2">
    <name type="scientific">Aneurinibacillus soli</name>
    <dbReference type="NCBI Taxonomy" id="1500254"/>
    <lineage>
        <taxon>Bacteria</taxon>
        <taxon>Bacillati</taxon>
        <taxon>Bacillota</taxon>
        <taxon>Bacilli</taxon>
        <taxon>Bacillales</taxon>
        <taxon>Paenibacillaceae</taxon>
        <taxon>Aneurinibacillus group</taxon>
        <taxon>Aneurinibacillus</taxon>
    </lineage>
</organism>
<evidence type="ECO:0000313" key="1">
    <source>
        <dbReference type="EMBL" id="BAU26878.1"/>
    </source>
</evidence>
<dbReference type="AlphaFoldDB" id="A0A0U5BFD7"/>